<accession>A0A937RIL4</accession>
<evidence type="ECO:0000256" key="1">
    <source>
        <dbReference type="SAM" id="MobiDB-lite"/>
    </source>
</evidence>
<dbReference type="PANTHER" id="PTHR40124:SF1">
    <property type="entry name" value="DISAGGREGATASE RELATED REPEAT PROTEIN"/>
    <property type="match status" value="1"/>
</dbReference>
<proteinExistence type="predicted"/>
<evidence type="ECO:0000313" key="3">
    <source>
        <dbReference type="EMBL" id="MBL7629509.1"/>
    </source>
</evidence>
<gene>
    <name evidence="3" type="ORF">I7412_20525</name>
</gene>
<dbReference type="Gene3D" id="2.60.120.200">
    <property type="match status" value="1"/>
</dbReference>
<evidence type="ECO:0000259" key="2">
    <source>
        <dbReference type="Pfam" id="PF21294"/>
    </source>
</evidence>
<dbReference type="AlphaFoldDB" id="A0A937RIL4"/>
<keyword evidence="4" id="KW-1185">Reference proteome</keyword>
<protein>
    <recommendedName>
        <fullName evidence="2">Polysaccharide lyase 14 domain-containing protein</fullName>
    </recommendedName>
</protein>
<dbReference type="InterPro" id="IPR048958">
    <property type="entry name" value="Polysacc_lyase_14"/>
</dbReference>
<dbReference type="PANTHER" id="PTHR40124">
    <property type="match status" value="1"/>
</dbReference>
<organism evidence="3 4">
    <name type="scientific">Frankia nepalensis</name>
    <dbReference type="NCBI Taxonomy" id="1836974"/>
    <lineage>
        <taxon>Bacteria</taxon>
        <taxon>Bacillati</taxon>
        <taxon>Actinomycetota</taxon>
        <taxon>Actinomycetes</taxon>
        <taxon>Frankiales</taxon>
        <taxon>Frankiaceae</taxon>
        <taxon>Frankia</taxon>
    </lineage>
</organism>
<feature type="region of interest" description="Disordered" evidence="1">
    <location>
        <begin position="224"/>
        <end position="259"/>
    </location>
</feature>
<comment type="caution">
    <text evidence="3">The sequence shown here is derived from an EMBL/GenBank/DDBJ whole genome shotgun (WGS) entry which is preliminary data.</text>
</comment>
<dbReference type="Pfam" id="PF21294">
    <property type="entry name" value="Polysacc_lyase_14"/>
    <property type="match status" value="1"/>
</dbReference>
<dbReference type="RefSeq" id="WP_203010406.1">
    <property type="nucleotide sequence ID" value="NZ_JADWYU010000217.1"/>
</dbReference>
<dbReference type="Proteomes" id="UP000604475">
    <property type="component" value="Unassembled WGS sequence"/>
</dbReference>
<feature type="domain" description="Polysaccharide lyase 14" evidence="2">
    <location>
        <begin position="24"/>
        <end position="216"/>
    </location>
</feature>
<dbReference type="EMBL" id="JAEACQ010000230">
    <property type="protein sequence ID" value="MBL7629509.1"/>
    <property type="molecule type" value="Genomic_DNA"/>
</dbReference>
<name>A0A937RIL4_9ACTN</name>
<sequence length="259" mass="27792">MRTRGSFNLDRVRLVDGHDGCVSRYLRVAYPAGSASQLSVREHDAPTGGAQVYLGLRTGSTDVAHLSYRVRFPAGFQFNKGGKLPGLFGGDHVAGGNVPDGTNGFSTRYMWRTGGTGVVYAYLPSSKDFGTSLGGWTWPTGRWATVQQRVRLNTPGRADGSVTVWLDGRDILRADDVLFRETAALRVDGVFFSTFFGGGDLSWASPTDQHVDFADFRVSDHYVNDQPPPGCRPVAATATGGGLATSAPAPPPERTRPPV</sequence>
<reference evidence="3" key="1">
    <citation type="submission" date="2020-12" db="EMBL/GenBank/DDBJ databases">
        <title>Genomic characterization of non-nitrogen-fixing Frankia strains.</title>
        <authorList>
            <person name="Carlos-Shanley C."/>
            <person name="Guerra T."/>
            <person name="Hahn D."/>
        </authorList>
    </citation>
    <scope>NUCLEOTIDE SEQUENCE</scope>
    <source>
        <strain evidence="3">CN6</strain>
    </source>
</reference>
<evidence type="ECO:0000313" key="4">
    <source>
        <dbReference type="Proteomes" id="UP000604475"/>
    </source>
</evidence>